<dbReference type="InterPro" id="IPR041489">
    <property type="entry name" value="PDZ_6"/>
</dbReference>
<evidence type="ECO:0000256" key="1">
    <source>
        <dbReference type="SAM" id="SignalP"/>
    </source>
</evidence>
<dbReference type="Pfam" id="PF05580">
    <property type="entry name" value="Peptidase_S55"/>
    <property type="match status" value="1"/>
</dbReference>
<feature type="non-terminal residue" evidence="3">
    <location>
        <position position="194"/>
    </location>
</feature>
<dbReference type="SMART" id="SM00228">
    <property type="entry name" value="PDZ"/>
    <property type="match status" value="1"/>
</dbReference>
<sequence>MKTPQKIRAVVIIFLAVCLFGNSGVTAQSSRAGSGDKPLYVVVCGTPVGIRLKSHGVIITGFMGFMTDDNSYASPAKDSGFSEGDRIIAINGIPVNSVDDMQAVLDKLSTSSAKVTIENSEGRSEKTIRLCRDSETKHYRMGIWAKDTAAGIGTLTFYSGECHMYGALGHAITDNGTKYEISGGSLQKAEITGI</sequence>
<evidence type="ECO:0000313" key="3">
    <source>
        <dbReference type="EMBL" id="HIU29636.1"/>
    </source>
</evidence>
<dbReference type="Pfam" id="PF17820">
    <property type="entry name" value="PDZ_6"/>
    <property type="match status" value="1"/>
</dbReference>
<comment type="caution">
    <text evidence="3">The sequence shown here is derived from an EMBL/GenBank/DDBJ whole genome shotgun (WGS) entry which is preliminary data.</text>
</comment>
<reference evidence="3" key="2">
    <citation type="journal article" date="2021" name="PeerJ">
        <title>Extensive microbial diversity within the chicken gut microbiome revealed by metagenomics and culture.</title>
        <authorList>
            <person name="Gilroy R."/>
            <person name="Ravi A."/>
            <person name="Getino M."/>
            <person name="Pursley I."/>
            <person name="Horton D.L."/>
            <person name="Alikhan N.F."/>
            <person name="Baker D."/>
            <person name="Gharbi K."/>
            <person name="Hall N."/>
            <person name="Watson M."/>
            <person name="Adriaenssens E.M."/>
            <person name="Foster-Nyarko E."/>
            <person name="Jarju S."/>
            <person name="Secka A."/>
            <person name="Antonio M."/>
            <person name="Oren A."/>
            <person name="Chaudhuri R.R."/>
            <person name="La Ragione R."/>
            <person name="Hildebrand F."/>
            <person name="Pallen M.J."/>
        </authorList>
    </citation>
    <scope>NUCLEOTIDE SEQUENCE</scope>
    <source>
        <strain evidence="3">CHK195-4489</strain>
    </source>
</reference>
<feature type="signal peptide" evidence="1">
    <location>
        <begin position="1"/>
        <end position="27"/>
    </location>
</feature>
<reference evidence="3" key="1">
    <citation type="submission" date="2020-10" db="EMBL/GenBank/DDBJ databases">
        <authorList>
            <person name="Gilroy R."/>
        </authorList>
    </citation>
    <scope>NUCLEOTIDE SEQUENCE</scope>
    <source>
        <strain evidence="3">CHK195-4489</strain>
    </source>
</reference>
<dbReference type="InterPro" id="IPR008763">
    <property type="entry name" value="Peptidase_S55"/>
</dbReference>
<dbReference type="Proteomes" id="UP000824089">
    <property type="component" value="Unassembled WGS sequence"/>
</dbReference>
<name>A0A9D1I7L5_9CLOT</name>
<dbReference type="AlphaFoldDB" id="A0A9D1I7L5"/>
<accession>A0A9D1I7L5</accession>
<proteinExistence type="predicted"/>
<dbReference type="EMBL" id="DVMM01000101">
    <property type="protein sequence ID" value="HIU29636.1"/>
    <property type="molecule type" value="Genomic_DNA"/>
</dbReference>
<dbReference type="InterPro" id="IPR001478">
    <property type="entry name" value="PDZ"/>
</dbReference>
<dbReference type="SUPFAM" id="SSF50156">
    <property type="entry name" value="PDZ domain-like"/>
    <property type="match status" value="1"/>
</dbReference>
<evidence type="ECO:0000313" key="4">
    <source>
        <dbReference type="Proteomes" id="UP000824089"/>
    </source>
</evidence>
<dbReference type="PROSITE" id="PS51494">
    <property type="entry name" value="SPOIVB"/>
    <property type="match status" value="1"/>
</dbReference>
<protein>
    <submittedName>
        <fullName evidence="3">PDZ domain-containing protein</fullName>
    </submittedName>
</protein>
<dbReference type="InterPro" id="IPR036034">
    <property type="entry name" value="PDZ_sf"/>
</dbReference>
<gene>
    <name evidence="3" type="ORF">IAD50_05000</name>
</gene>
<dbReference type="Gene3D" id="2.30.42.10">
    <property type="match status" value="1"/>
</dbReference>
<evidence type="ECO:0000259" key="2">
    <source>
        <dbReference type="PROSITE" id="PS51494"/>
    </source>
</evidence>
<feature type="domain" description="Peptidase S55" evidence="2">
    <location>
        <begin position="122"/>
        <end position="194"/>
    </location>
</feature>
<organism evidence="3 4">
    <name type="scientific">Candidatus Egerieisoma faecipullorum</name>
    <dbReference type="NCBI Taxonomy" id="2840963"/>
    <lineage>
        <taxon>Bacteria</taxon>
        <taxon>Bacillati</taxon>
        <taxon>Bacillota</taxon>
        <taxon>Clostridia</taxon>
        <taxon>Eubacteriales</taxon>
        <taxon>Clostridiaceae</taxon>
        <taxon>Clostridiaceae incertae sedis</taxon>
        <taxon>Candidatus Egerieisoma</taxon>
    </lineage>
</organism>
<keyword evidence="1" id="KW-0732">Signal</keyword>
<feature type="chain" id="PRO_5039488923" evidence="1">
    <location>
        <begin position="28"/>
        <end position="194"/>
    </location>
</feature>